<organism evidence="2 3">
    <name type="scientific">Candidatus Eisenbergiella merdipullorum</name>
    <dbReference type="NCBI Taxonomy" id="2838553"/>
    <lineage>
        <taxon>Bacteria</taxon>
        <taxon>Bacillati</taxon>
        <taxon>Bacillota</taxon>
        <taxon>Clostridia</taxon>
        <taxon>Lachnospirales</taxon>
        <taxon>Lachnospiraceae</taxon>
        <taxon>Eisenbergiella</taxon>
    </lineage>
</organism>
<dbReference type="Pfam" id="PF00144">
    <property type="entry name" value="Beta-lactamase"/>
    <property type="match status" value="1"/>
</dbReference>
<feature type="domain" description="Beta-lactamase-related" evidence="1">
    <location>
        <begin position="10"/>
        <end position="322"/>
    </location>
</feature>
<evidence type="ECO:0000313" key="2">
    <source>
        <dbReference type="EMBL" id="HJA94649.1"/>
    </source>
</evidence>
<evidence type="ECO:0000259" key="1">
    <source>
        <dbReference type="Pfam" id="PF00144"/>
    </source>
</evidence>
<sequence>MDIKEVLDQNFRGAICIVQNGTVLYENVSGFANLADAIPNTPETKFASASAGKVFVAVGILQLIEKGKIRLDDTLGALLDIDLHHIDREVTVEQLLNHTSGVPDYFDETVMDDYEELWTDYPNYKIRHNSDLLPLFINKPMIYPRGERFQYNNSGYVLLALIIEQVTGMYFDRYLKENVFDICSMKDTGYYELDRLPSKCANSYIYCEDTDSFRTNIFSVDVKGTGAGGAFVTVKDIIHFWEGLLTGKLISEKWVKRMLCKQSGDGMDAEEGYYGYGVWVIDHPKGKDLVYFQGCDPGVSFLSEYNPNNNMISVLVSNYGDNVWREMRKIRKHLYE</sequence>
<dbReference type="SUPFAM" id="SSF56601">
    <property type="entry name" value="beta-lactamase/transpeptidase-like"/>
    <property type="match status" value="1"/>
</dbReference>
<reference evidence="2" key="2">
    <citation type="submission" date="2021-04" db="EMBL/GenBank/DDBJ databases">
        <authorList>
            <person name="Gilroy R."/>
        </authorList>
    </citation>
    <scope>NUCLEOTIDE SEQUENCE</scope>
    <source>
        <strain evidence="2">CHK179-7159</strain>
    </source>
</reference>
<reference evidence="2" key="1">
    <citation type="journal article" date="2021" name="PeerJ">
        <title>Extensive microbial diversity within the chicken gut microbiome revealed by metagenomics and culture.</title>
        <authorList>
            <person name="Gilroy R."/>
            <person name="Ravi A."/>
            <person name="Getino M."/>
            <person name="Pursley I."/>
            <person name="Horton D.L."/>
            <person name="Alikhan N.F."/>
            <person name="Baker D."/>
            <person name="Gharbi K."/>
            <person name="Hall N."/>
            <person name="Watson M."/>
            <person name="Adriaenssens E.M."/>
            <person name="Foster-Nyarko E."/>
            <person name="Jarju S."/>
            <person name="Secka A."/>
            <person name="Antonio M."/>
            <person name="Oren A."/>
            <person name="Chaudhuri R.R."/>
            <person name="La Ragione R."/>
            <person name="Hildebrand F."/>
            <person name="Pallen M.J."/>
        </authorList>
    </citation>
    <scope>NUCLEOTIDE SEQUENCE</scope>
    <source>
        <strain evidence="2">CHK179-7159</strain>
    </source>
</reference>
<gene>
    <name evidence="2" type="ORF">H9717_16305</name>
</gene>
<dbReference type="InterPro" id="IPR012338">
    <property type="entry name" value="Beta-lactam/transpept-like"/>
</dbReference>
<dbReference type="EMBL" id="DWYY01000192">
    <property type="protein sequence ID" value="HJA94649.1"/>
    <property type="molecule type" value="Genomic_DNA"/>
</dbReference>
<dbReference type="Gene3D" id="3.40.710.10">
    <property type="entry name" value="DD-peptidase/beta-lactamase superfamily"/>
    <property type="match status" value="1"/>
</dbReference>
<dbReference type="AlphaFoldDB" id="A0A9D2L1Q4"/>
<name>A0A9D2L1Q4_9FIRM</name>
<dbReference type="InterPro" id="IPR050789">
    <property type="entry name" value="Diverse_Enzym_Activities"/>
</dbReference>
<proteinExistence type="predicted"/>
<evidence type="ECO:0000313" key="3">
    <source>
        <dbReference type="Proteomes" id="UP000886858"/>
    </source>
</evidence>
<comment type="caution">
    <text evidence="2">The sequence shown here is derived from an EMBL/GenBank/DDBJ whole genome shotgun (WGS) entry which is preliminary data.</text>
</comment>
<dbReference type="Proteomes" id="UP000886858">
    <property type="component" value="Unassembled WGS sequence"/>
</dbReference>
<dbReference type="PANTHER" id="PTHR43283">
    <property type="entry name" value="BETA-LACTAMASE-RELATED"/>
    <property type="match status" value="1"/>
</dbReference>
<dbReference type="PANTHER" id="PTHR43283:SF7">
    <property type="entry name" value="BETA-LACTAMASE-RELATED DOMAIN-CONTAINING PROTEIN"/>
    <property type="match status" value="1"/>
</dbReference>
<accession>A0A9D2L1Q4</accession>
<dbReference type="InterPro" id="IPR001466">
    <property type="entry name" value="Beta-lactam-related"/>
</dbReference>
<protein>
    <submittedName>
        <fullName evidence="2">Beta-lactamase family protein</fullName>
    </submittedName>
</protein>